<comment type="catalytic activity">
    <reaction evidence="9">
        <text>1D-myo-inositol 1,3,4,5,6-pentakisphosphate + ATP = 1D-myo-inositol hexakisphosphate + ADP + H(+)</text>
        <dbReference type="Rhea" id="RHEA:20313"/>
        <dbReference type="ChEBI" id="CHEBI:15378"/>
        <dbReference type="ChEBI" id="CHEBI:30616"/>
        <dbReference type="ChEBI" id="CHEBI:57733"/>
        <dbReference type="ChEBI" id="CHEBI:58130"/>
        <dbReference type="ChEBI" id="CHEBI:456216"/>
        <dbReference type="EC" id="2.7.1.158"/>
    </reaction>
</comment>
<dbReference type="HOGENOM" id="CLU_046294_0_0_1"/>
<accession>G8JRE9</accession>
<sequence>MAHIVAKGAANYLIALNHNEDVLYRVCTRYPSLRENNAYNIKNYDYIMQVIPSAIRKYICPIELVELDTEIFKRCSNVPIKAWDSSSVACFKLKNLVPKDTKPIKLDHYTKLHIGNKKIIWEFKPKWLSQDTAYCRNCTLNNLRGHSIPYCYAQLLEDSKIAEVINLIFKDINVPEEFLIDLKAYLRSNTNVLKIIFIVQEQVDKSLQASAAGESIDHYRLSMTLKDLTCFIEWKPESPIEAKIVDLDQKPSDKLDCWAELRNQLETFHDKVTH</sequence>
<evidence type="ECO:0000256" key="8">
    <source>
        <dbReference type="ARBA" id="ARBA00022840"/>
    </source>
</evidence>
<comment type="function">
    <text evidence="9">Phosphorylates Ins(1,3,4,5,6)P5 at position 2 to form Ins(1,2,3,4,5,6)P6 (InsP6 or phytate).</text>
</comment>
<dbReference type="EC" id="2.7.1.158" evidence="3 9"/>
<dbReference type="GeneID" id="11468779"/>
<dbReference type="GO" id="GO:0070481">
    <property type="term" value="P:nuclear-transcribed mRNA catabolic process, non-stop decay"/>
    <property type="evidence" value="ECO:0007669"/>
    <property type="project" value="EnsemblFungi"/>
</dbReference>
<dbReference type="STRING" id="931890.G8JRE9"/>
<dbReference type="KEGG" id="erc:Ecym_3221"/>
<dbReference type="Proteomes" id="UP000006790">
    <property type="component" value="Chromosome 3"/>
</dbReference>
<dbReference type="GO" id="GO:0035299">
    <property type="term" value="F:inositol-1,3,4,5,6-pentakisphosphate 2-kinase activity"/>
    <property type="evidence" value="ECO:0007669"/>
    <property type="project" value="UniProtKB-EC"/>
</dbReference>
<reference evidence="11" key="1">
    <citation type="journal article" date="2012" name="G3 (Bethesda)">
        <title>Pichia sorbitophila, an interspecies yeast hybrid reveals early steps of genome resolution following polyploidization.</title>
        <authorList>
            <person name="Leh Louis V."/>
            <person name="Despons L."/>
            <person name="Friedrich A."/>
            <person name="Martin T."/>
            <person name="Durrens P."/>
            <person name="Casaregola S."/>
            <person name="Neuveglise C."/>
            <person name="Fairhead C."/>
            <person name="Marck C."/>
            <person name="Cruz J.A."/>
            <person name="Straub M.L."/>
            <person name="Kugler V."/>
            <person name="Sacerdot C."/>
            <person name="Uzunov Z."/>
            <person name="Thierry A."/>
            <person name="Weiss S."/>
            <person name="Bleykasten C."/>
            <person name="De Montigny J."/>
            <person name="Jacques N."/>
            <person name="Jung P."/>
            <person name="Lemaire M."/>
            <person name="Mallet S."/>
            <person name="Morel G."/>
            <person name="Richard G.F."/>
            <person name="Sarkar A."/>
            <person name="Savel G."/>
            <person name="Schacherer J."/>
            <person name="Seret M.L."/>
            <person name="Talla E."/>
            <person name="Samson G."/>
            <person name="Jubin C."/>
            <person name="Poulain J."/>
            <person name="Vacherie B."/>
            <person name="Barbe V."/>
            <person name="Pelletier E."/>
            <person name="Sherman D.J."/>
            <person name="Westhof E."/>
            <person name="Weissenbach J."/>
            <person name="Baret P.V."/>
            <person name="Wincker P."/>
            <person name="Gaillardin C."/>
            <person name="Dujon B."/>
            <person name="Souciet J.L."/>
        </authorList>
    </citation>
    <scope>NUCLEOTIDE SEQUENCE [LARGE SCALE GENOMIC DNA]</scope>
    <source>
        <strain evidence="11">CBS 270.75 / DBVPG 7215 / KCTC 17166 / NRRL Y-17582</strain>
    </source>
</reference>
<gene>
    <name evidence="10" type="ordered locus">Ecym_3221</name>
</gene>
<comment type="similarity">
    <text evidence="2">Belongs to the IPK1 type 1 family.</text>
</comment>
<dbReference type="AlphaFoldDB" id="G8JRE9"/>
<keyword evidence="5 9" id="KW-0808">Transferase</keyword>
<evidence type="ECO:0000256" key="9">
    <source>
        <dbReference type="RuleBase" id="RU364126"/>
    </source>
</evidence>
<evidence type="ECO:0000256" key="5">
    <source>
        <dbReference type="ARBA" id="ARBA00022679"/>
    </source>
</evidence>
<proteinExistence type="inferred from homology"/>
<evidence type="ECO:0000256" key="7">
    <source>
        <dbReference type="ARBA" id="ARBA00022777"/>
    </source>
</evidence>
<dbReference type="OrthoDB" id="272370at2759"/>
<evidence type="ECO:0000313" key="10">
    <source>
        <dbReference type="EMBL" id="AET38718.1"/>
    </source>
</evidence>
<dbReference type="eggNOG" id="ENOG502S05I">
    <property type="taxonomic scope" value="Eukaryota"/>
</dbReference>
<dbReference type="OMA" id="FIELRCK"/>
<dbReference type="EMBL" id="CP002499">
    <property type="protein sequence ID" value="AET38718.1"/>
    <property type="molecule type" value="Genomic_DNA"/>
</dbReference>
<keyword evidence="6 9" id="KW-0547">Nucleotide-binding</keyword>
<comment type="function">
    <text evidence="1">Has kinase activity and phosphorylates inositol-1,3,4,5,6-pentakisphosphate (Ins(1,3,4,5,6)P5) to produce 1,2,3,4,5,6-hexakisphosphate (InsP6), also known as phytate.</text>
</comment>
<keyword evidence="7 9" id="KW-0418">Kinase</keyword>
<evidence type="ECO:0000256" key="3">
    <source>
        <dbReference type="ARBA" id="ARBA00012023"/>
    </source>
</evidence>
<dbReference type="InParanoid" id="G8JRE9"/>
<dbReference type="PANTHER" id="PTHR14456:SF2">
    <property type="entry name" value="INOSITOL-PENTAKISPHOSPHATE 2-KINASE"/>
    <property type="match status" value="1"/>
</dbReference>
<dbReference type="InterPro" id="IPR009286">
    <property type="entry name" value="Ins_P5_2-kin"/>
</dbReference>
<evidence type="ECO:0000256" key="4">
    <source>
        <dbReference type="ARBA" id="ARBA00014846"/>
    </source>
</evidence>
<evidence type="ECO:0000256" key="1">
    <source>
        <dbReference type="ARBA" id="ARBA00003979"/>
    </source>
</evidence>
<keyword evidence="11" id="KW-1185">Reference proteome</keyword>
<evidence type="ECO:0000256" key="6">
    <source>
        <dbReference type="ARBA" id="ARBA00022741"/>
    </source>
</evidence>
<protein>
    <recommendedName>
        <fullName evidence="4 9">Inositol-pentakisphosphate 2-kinase</fullName>
        <ecNumber evidence="3 9">2.7.1.158</ecNumber>
    </recommendedName>
</protein>
<dbReference type="Pfam" id="PF06090">
    <property type="entry name" value="Ins_P5_2-kin"/>
    <property type="match status" value="2"/>
</dbReference>
<dbReference type="RefSeq" id="XP_003645535.1">
    <property type="nucleotide sequence ID" value="XM_003645487.1"/>
</dbReference>
<dbReference type="GO" id="GO:0005634">
    <property type="term" value="C:nucleus"/>
    <property type="evidence" value="ECO:0007669"/>
    <property type="project" value="EnsemblFungi"/>
</dbReference>
<dbReference type="FunCoup" id="G8JRE9">
    <property type="interactions" value="36"/>
</dbReference>
<evidence type="ECO:0000256" key="2">
    <source>
        <dbReference type="ARBA" id="ARBA00008305"/>
    </source>
</evidence>
<organism evidence="10 11">
    <name type="scientific">Eremothecium cymbalariae (strain CBS 270.75 / DBVPG 7215 / KCTC 17166 / NRRL Y-17582)</name>
    <name type="common">Yeast</name>
    <dbReference type="NCBI Taxonomy" id="931890"/>
    <lineage>
        <taxon>Eukaryota</taxon>
        <taxon>Fungi</taxon>
        <taxon>Dikarya</taxon>
        <taxon>Ascomycota</taxon>
        <taxon>Saccharomycotina</taxon>
        <taxon>Saccharomycetes</taxon>
        <taxon>Saccharomycetales</taxon>
        <taxon>Saccharomycetaceae</taxon>
        <taxon>Eremothecium</taxon>
    </lineage>
</organism>
<keyword evidence="8 9" id="KW-0067">ATP-binding</keyword>
<dbReference type="GO" id="GO:0032958">
    <property type="term" value="P:inositol phosphate biosynthetic process"/>
    <property type="evidence" value="ECO:0007669"/>
    <property type="project" value="EnsemblFungi"/>
</dbReference>
<dbReference type="GO" id="GO:0005524">
    <property type="term" value="F:ATP binding"/>
    <property type="evidence" value="ECO:0007669"/>
    <property type="project" value="UniProtKB-KW"/>
</dbReference>
<dbReference type="PANTHER" id="PTHR14456">
    <property type="entry name" value="INOSITOL POLYPHOSPHATE KINASE 1"/>
    <property type="match status" value="1"/>
</dbReference>
<comment type="domain">
    <text evidence="9">The EXKPK motif is conserved in inositol-pentakisphosphate 2-kinases of both family 1 and 2.</text>
</comment>
<evidence type="ECO:0000313" key="11">
    <source>
        <dbReference type="Proteomes" id="UP000006790"/>
    </source>
</evidence>
<name>G8JRE9_ERECY</name>